<dbReference type="EMBL" id="AAQR03180000">
    <property type="status" value="NOT_ANNOTATED_CDS"/>
    <property type="molecule type" value="Genomic_DNA"/>
</dbReference>
<proteinExistence type="predicted"/>
<reference evidence="3" key="1">
    <citation type="submission" date="2011-03" db="EMBL/GenBank/DDBJ databases">
        <title>Version 3 of the genome sequence of Otolemur garnettii (Bushbaby).</title>
        <authorList>
            <consortium name="The Broad Institute Genome Sequencing Platform"/>
            <person name="Di Palma F."/>
            <person name="Johnson J."/>
            <person name="Lander E.S."/>
            <person name="Lindblad-Toh K."/>
            <person name="Jaffe D.B."/>
            <person name="Gnerre S."/>
            <person name="MacCallum I."/>
            <person name="Przybylski D."/>
            <person name="Ribeiro F.J."/>
            <person name="Burton J.N."/>
            <person name="Walker B.J."/>
            <person name="Sharpe T."/>
            <person name="Hall G."/>
        </authorList>
    </citation>
    <scope>NUCLEOTIDE SEQUENCE [LARGE SCALE GENOMIC DNA]</scope>
</reference>
<dbReference type="Ensembl" id="ENSOGAT00000030142.1">
    <property type="protein sequence ID" value="ENSOGAP00000017223.1"/>
    <property type="gene ID" value="ENSOGAG00000030622.1"/>
</dbReference>
<name>H0XM83_OTOGA</name>
<dbReference type="PANTHER" id="PTHR28574">
    <property type="entry name" value="RIKEN CDNA 6820408C15"/>
    <property type="match status" value="1"/>
</dbReference>
<dbReference type="OMA" id="CNHEDFL"/>
<dbReference type="eggNOG" id="ENOG502S397">
    <property type="taxonomic scope" value="Eukaryota"/>
</dbReference>
<keyword evidence="3" id="KW-1185">Reference proteome</keyword>
<dbReference type="Pfam" id="PF15397">
    <property type="entry name" value="DUF4618"/>
    <property type="match status" value="1"/>
</dbReference>
<reference evidence="2" key="3">
    <citation type="submission" date="2025-09" db="UniProtKB">
        <authorList>
            <consortium name="Ensembl"/>
        </authorList>
    </citation>
    <scope>IDENTIFICATION</scope>
</reference>
<dbReference type="HOGENOM" id="CLU_065592_0_0_1"/>
<feature type="coiled-coil region" evidence="1">
    <location>
        <begin position="160"/>
        <end position="255"/>
    </location>
</feature>
<protein>
    <submittedName>
        <fullName evidence="2">Chromosome 20 open reading frame 96</fullName>
    </submittedName>
</protein>
<accession>H0XM83</accession>
<organism evidence="2 3">
    <name type="scientific">Otolemur garnettii</name>
    <name type="common">Small-eared galago</name>
    <name type="synonym">Garnett's greater bushbaby</name>
    <dbReference type="NCBI Taxonomy" id="30611"/>
    <lineage>
        <taxon>Eukaryota</taxon>
        <taxon>Metazoa</taxon>
        <taxon>Chordata</taxon>
        <taxon>Craniata</taxon>
        <taxon>Vertebrata</taxon>
        <taxon>Euteleostomi</taxon>
        <taxon>Mammalia</taxon>
        <taxon>Eutheria</taxon>
        <taxon>Euarchontoglires</taxon>
        <taxon>Primates</taxon>
        <taxon>Strepsirrhini</taxon>
        <taxon>Lorisiformes</taxon>
        <taxon>Galagidae</taxon>
        <taxon>Otolemur</taxon>
    </lineage>
</organism>
<dbReference type="STRING" id="30611.ENSOGAP00000017223"/>
<evidence type="ECO:0000256" key="1">
    <source>
        <dbReference type="SAM" id="Coils"/>
    </source>
</evidence>
<gene>
    <name evidence="2" type="primary">CUNH20orf96</name>
</gene>
<keyword evidence="1" id="KW-0175">Coiled coil</keyword>
<dbReference type="FunCoup" id="H0XM83">
    <property type="interactions" value="8"/>
</dbReference>
<evidence type="ECO:0000313" key="2">
    <source>
        <dbReference type="Ensembl" id="ENSOGAP00000017223.1"/>
    </source>
</evidence>
<dbReference type="GeneTree" id="ENSGT00390000003339"/>
<dbReference type="PANTHER" id="PTHR28574:SF1">
    <property type="entry name" value="RIKEN CDNA 6820408C15 GENE"/>
    <property type="match status" value="1"/>
</dbReference>
<dbReference type="AlphaFoldDB" id="H0XM83"/>
<evidence type="ECO:0000313" key="3">
    <source>
        <dbReference type="Proteomes" id="UP000005225"/>
    </source>
</evidence>
<dbReference type="InParanoid" id="H0XM83"/>
<dbReference type="InterPro" id="IPR029236">
    <property type="entry name" value="DUF4618"/>
</dbReference>
<sequence length="361" mass="42394">ASTLSRSNRSWTYFTVPKFRNLDYVPWQRSKQKSKLSTLLSIPEDRDNDKSKMKTLTRRQTALSSKSSIAVPNQVKNARELRKSEKVDSGMMHAQIRLMKMLIKNRKTLLQELRNHETFLTKLNLDLISTIQDMEDSTALNVRAMLQQQDILTTIVDILETSNNKRLQQLKSELQEWEEKEESKMKGLEQQVKQLDAKIKKTNEEVSFLSTYMDHEYPAKSVQITNLVRQLQQVKDSHQEELDDLSELRKRVLKSLADKMQNKKINILKSLVVKTQSPYQDALLQRTQNSQAMLRCMDKFKKFIDQFEEEIPILRAEVEELQKKTLEPREIIFQDVLLRRPKCTPDMDVILNIPMEEVLPF</sequence>
<dbReference type="Proteomes" id="UP000005225">
    <property type="component" value="Unassembled WGS sequence"/>
</dbReference>
<reference evidence="2" key="2">
    <citation type="submission" date="2025-08" db="UniProtKB">
        <authorList>
            <consortium name="Ensembl"/>
        </authorList>
    </citation>
    <scope>IDENTIFICATION</scope>
</reference>